<accession>A0ABX2C724</accession>
<dbReference type="RefSeq" id="WP_172109018.1">
    <property type="nucleotide sequence ID" value="NZ_JABFDN010000001.1"/>
</dbReference>
<keyword evidence="3" id="KW-0808">Transferase</keyword>
<gene>
    <name evidence="3" type="ORF">HL667_03550</name>
</gene>
<sequence length="374" mass="41933">MNEPQRGFWPVLGGLRFLLAMWVLFDHTYNFGPAERAIPVLTKSGLMAVMCFFVISGFSIHHSIATRPEGYLRRRVLRILPLNVLAVLIGWLAWSMFGAAGGYLAPAKPPTALQFIGCMLLLEAFLPIMISFLYPAWSLSIEAVYYLLAPLFRKLDGRPHIPALMIASGLFFVAWPLFRNEYVAGRNSYWLTGIVMLWAWLAGWVAYRQPRDRRYLVWLGLAGVASVATQARFFDVHNFGSAAVNCVAWIGTLVVVFHRVGDLGGRTAAVLDYLGELSFPLYILHYPVLFAVTGSLFRIYPNLNWGISQVAISLAAAMLAYHVVDKPLRLSRGTRLADQFGRLRLWANGFAFSRRVMRTGVPGSSKVSRIELTR</sequence>
<dbReference type="InterPro" id="IPR050879">
    <property type="entry name" value="Acyltransferase_3"/>
</dbReference>
<evidence type="ECO:0000256" key="1">
    <source>
        <dbReference type="SAM" id="Phobius"/>
    </source>
</evidence>
<feature type="transmembrane region" description="Helical" evidence="1">
    <location>
        <begin position="239"/>
        <end position="258"/>
    </location>
</feature>
<comment type="caution">
    <text evidence="3">The sequence shown here is derived from an EMBL/GenBank/DDBJ whole genome shotgun (WGS) entry which is preliminary data.</text>
</comment>
<keyword evidence="1" id="KW-0472">Membrane</keyword>
<dbReference type="Pfam" id="PF01757">
    <property type="entry name" value="Acyl_transf_3"/>
    <property type="match status" value="1"/>
</dbReference>
<keyword evidence="4" id="KW-1185">Reference proteome</keyword>
<evidence type="ECO:0000313" key="3">
    <source>
        <dbReference type="EMBL" id="NPU64066.1"/>
    </source>
</evidence>
<feature type="transmembrane region" description="Helical" evidence="1">
    <location>
        <begin position="160"/>
        <end position="178"/>
    </location>
</feature>
<feature type="transmembrane region" description="Helical" evidence="1">
    <location>
        <begin position="279"/>
        <end position="300"/>
    </location>
</feature>
<feature type="transmembrane region" description="Helical" evidence="1">
    <location>
        <begin position="76"/>
        <end position="104"/>
    </location>
</feature>
<dbReference type="PANTHER" id="PTHR23028:SF134">
    <property type="entry name" value="PUTATIVE (AFU_ORTHOLOGUE AFUA_4G08520)-RELATED"/>
    <property type="match status" value="1"/>
</dbReference>
<feature type="transmembrane region" description="Helical" evidence="1">
    <location>
        <begin position="190"/>
        <end position="208"/>
    </location>
</feature>
<dbReference type="GO" id="GO:0016746">
    <property type="term" value="F:acyltransferase activity"/>
    <property type="evidence" value="ECO:0007669"/>
    <property type="project" value="UniProtKB-KW"/>
</dbReference>
<name>A0ABX2C724_9BRAD</name>
<reference evidence="3" key="1">
    <citation type="submission" date="2020-05" db="EMBL/GenBank/DDBJ databases">
        <title>Nod-independent and nitrogen-fixing Bradyrhizobium aeschynomene sp. nov. isolated from nodules of Aeschynomene indica.</title>
        <authorList>
            <person name="Zhang Z."/>
        </authorList>
    </citation>
    <scope>NUCLEOTIDE SEQUENCE</scope>
    <source>
        <strain evidence="3">83012</strain>
    </source>
</reference>
<feature type="transmembrane region" description="Helical" evidence="1">
    <location>
        <begin position="45"/>
        <end position="64"/>
    </location>
</feature>
<evidence type="ECO:0000259" key="2">
    <source>
        <dbReference type="Pfam" id="PF01757"/>
    </source>
</evidence>
<dbReference type="InterPro" id="IPR002656">
    <property type="entry name" value="Acyl_transf_3_dom"/>
</dbReference>
<dbReference type="Proteomes" id="UP000886476">
    <property type="component" value="Unassembled WGS sequence"/>
</dbReference>
<protein>
    <submittedName>
        <fullName evidence="3">Acyltransferase</fullName>
    </submittedName>
</protein>
<dbReference type="PANTHER" id="PTHR23028">
    <property type="entry name" value="ACETYLTRANSFERASE"/>
    <property type="match status" value="1"/>
</dbReference>
<dbReference type="EMBL" id="JABFDN010000001">
    <property type="protein sequence ID" value="NPU64066.1"/>
    <property type="molecule type" value="Genomic_DNA"/>
</dbReference>
<feature type="domain" description="Acyltransferase 3" evidence="2">
    <location>
        <begin position="14"/>
        <end position="320"/>
    </location>
</feature>
<keyword evidence="3" id="KW-0012">Acyltransferase</keyword>
<keyword evidence="1" id="KW-0812">Transmembrane</keyword>
<feature type="transmembrane region" description="Helical" evidence="1">
    <location>
        <begin position="306"/>
        <end position="324"/>
    </location>
</feature>
<feature type="transmembrane region" description="Helical" evidence="1">
    <location>
        <begin position="215"/>
        <end position="233"/>
    </location>
</feature>
<feature type="transmembrane region" description="Helical" evidence="1">
    <location>
        <begin position="124"/>
        <end position="148"/>
    </location>
</feature>
<proteinExistence type="predicted"/>
<keyword evidence="1" id="KW-1133">Transmembrane helix</keyword>
<organism evidence="3 4">
    <name type="scientific">Bradyrhizobium aeschynomenes</name>
    <dbReference type="NCBI Taxonomy" id="2734909"/>
    <lineage>
        <taxon>Bacteria</taxon>
        <taxon>Pseudomonadati</taxon>
        <taxon>Pseudomonadota</taxon>
        <taxon>Alphaproteobacteria</taxon>
        <taxon>Hyphomicrobiales</taxon>
        <taxon>Nitrobacteraceae</taxon>
        <taxon>Bradyrhizobium</taxon>
    </lineage>
</organism>
<feature type="transmembrane region" description="Helical" evidence="1">
    <location>
        <begin position="7"/>
        <end position="25"/>
    </location>
</feature>
<evidence type="ECO:0000313" key="4">
    <source>
        <dbReference type="Proteomes" id="UP000886476"/>
    </source>
</evidence>